<evidence type="ECO:0000313" key="2">
    <source>
        <dbReference type="Proteomes" id="UP000504610"/>
    </source>
</evidence>
<dbReference type="Proteomes" id="UP000504610">
    <property type="component" value="Chromosome 5"/>
</dbReference>
<accession>A0A6J0NRL7</accession>
<evidence type="ECO:0000259" key="1">
    <source>
        <dbReference type="SMART" id="SM01349"/>
    </source>
</evidence>
<dbReference type="GO" id="GO:0005783">
    <property type="term" value="C:endoplasmic reticulum"/>
    <property type="evidence" value="ECO:0007669"/>
    <property type="project" value="TreeGrafter"/>
</dbReference>
<keyword evidence="2" id="KW-1185">Reference proteome</keyword>
<name>A0A6J0NRL7_RAPSA</name>
<reference evidence="2" key="1">
    <citation type="journal article" date="2019" name="Database">
        <title>The radish genome database (RadishGD): an integrated information resource for radish genomics.</title>
        <authorList>
            <person name="Yu H.J."/>
            <person name="Baek S."/>
            <person name="Lee Y.J."/>
            <person name="Cho A."/>
            <person name="Mun J.H."/>
        </authorList>
    </citation>
    <scope>NUCLEOTIDE SEQUENCE [LARGE SCALE GENOMIC DNA]</scope>
    <source>
        <strain evidence="2">cv. WK10039</strain>
    </source>
</reference>
<dbReference type="RefSeq" id="XP_018486791.1">
    <property type="nucleotide sequence ID" value="XM_018631289.2"/>
</dbReference>
<dbReference type="PANTHER" id="PTHR19316">
    <property type="entry name" value="PROTEIN FOLDING REGULATOR"/>
    <property type="match status" value="1"/>
</dbReference>
<reference evidence="3" key="2">
    <citation type="submission" date="2025-08" db="UniProtKB">
        <authorList>
            <consortium name="RefSeq"/>
        </authorList>
    </citation>
    <scope>IDENTIFICATION</scope>
    <source>
        <tissue evidence="3">Leaf</tissue>
    </source>
</reference>
<dbReference type="GeneID" id="108857317"/>
<dbReference type="GO" id="GO:0000774">
    <property type="term" value="F:adenyl-nucleotide exchange factor activity"/>
    <property type="evidence" value="ECO:0007669"/>
    <property type="project" value="TreeGrafter"/>
</dbReference>
<evidence type="ECO:0000313" key="3">
    <source>
        <dbReference type="RefSeq" id="XP_018486791.1"/>
    </source>
</evidence>
<dbReference type="KEGG" id="rsz:108857317"/>
<dbReference type="SUPFAM" id="SSF48371">
    <property type="entry name" value="ARM repeat"/>
    <property type="match status" value="1"/>
</dbReference>
<dbReference type="InterPro" id="IPR034085">
    <property type="entry name" value="TOG"/>
</dbReference>
<proteinExistence type="predicted"/>
<dbReference type="FunFam" id="1.25.10.10:FF:000157">
    <property type="entry name" value="Hsp70-binding protein 1"/>
    <property type="match status" value="1"/>
</dbReference>
<dbReference type="InterPro" id="IPR011989">
    <property type="entry name" value="ARM-like"/>
</dbReference>
<gene>
    <name evidence="3" type="primary">LOC108857317</name>
</gene>
<organism evidence="2 3">
    <name type="scientific">Raphanus sativus</name>
    <name type="common">Radish</name>
    <name type="synonym">Raphanus raphanistrum var. sativus</name>
    <dbReference type="NCBI Taxonomy" id="3726"/>
    <lineage>
        <taxon>Eukaryota</taxon>
        <taxon>Viridiplantae</taxon>
        <taxon>Streptophyta</taxon>
        <taxon>Embryophyta</taxon>
        <taxon>Tracheophyta</taxon>
        <taxon>Spermatophyta</taxon>
        <taxon>Magnoliopsida</taxon>
        <taxon>eudicotyledons</taxon>
        <taxon>Gunneridae</taxon>
        <taxon>Pentapetalae</taxon>
        <taxon>rosids</taxon>
        <taxon>malvids</taxon>
        <taxon>Brassicales</taxon>
        <taxon>Brassicaceae</taxon>
        <taxon>Brassiceae</taxon>
        <taxon>Raphanus</taxon>
    </lineage>
</organism>
<dbReference type="InterPro" id="IPR013918">
    <property type="entry name" value="Nucleotide_exch_fac_Fes1"/>
</dbReference>
<dbReference type="Gene3D" id="1.25.10.10">
    <property type="entry name" value="Leucine-rich Repeat Variant"/>
    <property type="match status" value="1"/>
</dbReference>
<dbReference type="Pfam" id="PF08609">
    <property type="entry name" value="Fes1"/>
    <property type="match status" value="1"/>
</dbReference>
<dbReference type="SMART" id="SM01349">
    <property type="entry name" value="TOG"/>
    <property type="match status" value="1"/>
</dbReference>
<feature type="domain" description="TOG" evidence="1">
    <location>
        <begin position="46"/>
        <end position="287"/>
    </location>
</feature>
<protein>
    <submittedName>
        <fullName evidence="3">Hsp70 nucleotide exchange factor fes1</fullName>
    </submittedName>
</protein>
<dbReference type="OrthoDB" id="10250458at2759"/>
<dbReference type="AlphaFoldDB" id="A0A6J0NRL7"/>
<dbReference type="InterPro" id="IPR016024">
    <property type="entry name" value="ARM-type_fold"/>
</dbReference>
<dbReference type="PANTHER" id="PTHR19316:SF33">
    <property type="entry name" value="TOG DOMAIN-CONTAINING PROTEIN"/>
    <property type="match status" value="1"/>
</dbReference>
<dbReference type="InterPro" id="IPR050693">
    <property type="entry name" value="Hsp70_NEF-Inhibitors"/>
</dbReference>
<sequence>MAKDGPNWDGLLKWSLSHADGTRPTRQLSEEDRKWFMEAMQSQSVDVVKRMKEITLVMQTPEQVLVDHGVTPQDIEDLLDELQEHVESIDMANDLHSIGGLVPLLEFLKNSHANIRAKAADVVRTIVQNNPRSQELVMEANGLESLLLNFTSDADVHVRTQALGAISSLIRHNKAGVTAFKLANGYVGLRDALASDSVRFQRKALNLLQYLLQEYDSDSRLGFSGVLIHLASSDDAETREAALRGLLELARERNDGSGCSSSIAKADEKLRQLLVERVEGISLMSREDLETVREERQLVDALWRFCYDEPSSLREKGLLVLPGEDALAPDVASKLFEPLLRASAA</sequence>